<evidence type="ECO:0000259" key="3">
    <source>
        <dbReference type="PROSITE" id="PS50158"/>
    </source>
</evidence>
<feature type="domain" description="CCHC-type" evidence="3">
    <location>
        <begin position="264"/>
        <end position="277"/>
    </location>
</feature>
<keyword evidence="1" id="KW-0479">Metal-binding</keyword>
<dbReference type="PANTHER" id="PTHR37984">
    <property type="entry name" value="PROTEIN CBG26694"/>
    <property type="match status" value="1"/>
</dbReference>
<dbReference type="PROSITE" id="PS50158">
    <property type="entry name" value="ZF_CCHC"/>
    <property type="match status" value="1"/>
</dbReference>
<protein>
    <recommendedName>
        <fullName evidence="3">CCHC-type domain-containing protein</fullName>
    </recommendedName>
</protein>
<feature type="region of interest" description="Disordered" evidence="2">
    <location>
        <begin position="189"/>
        <end position="244"/>
    </location>
</feature>
<evidence type="ECO:0000256" key="1">
    <source>
        <dbReference type="PROSITE-ProRule" id="PRU00047"/>
    </source>
</evidence>
<dbReference type="InterPro" id="IPR050951">
    <property type="entry name" value="Retrovirus_Pol_polyprotein"/>
</dbReference>
<dbReference type="PROSITE" id="PS00141">
    <property type="entry name" value="ASP_PROTEASE"/>
    <property type="match status" value="1"/>
</dbReference>
<proteinExistence type="predicted"/>
<reference evidence="4" key="1">
    <citation type="journal article" date="2023" name="G3 (Bethesda)">
        <title>Whole genome assembly and annotation of the endangered Caribbean coral Acropora cervicornis.</title>
        <authorList>
            <person name="Selwyn J.D."/>
            <person name="Vollmer S.V."/>
        </authorList>
    </citation>
    <scope>NUCLEOTIDE SEQUENCE</scope>
    <source>
        <strain evidence="4">K2</strain>
    </source>
</reference>
<evidence type="ECO:0000313" key="5">
    <source>
        <dbReference type="Proteomes" id="UP001249851"/>
    </source>
</evidence>
<dbReference type="PANTHER" id="PTHR37984:SF11">
    <property type="entry name" value="INTEGRASE CATALYTIC DOMAIN-CONTAINING PROTEIN"/>
    <property type="match status" value="1"/>
</dbReference>
<keyword evidence="5" id="KW-1185">Reference proteome</keyword>
<dbReference type="AlphaFoldDB" id="A0AAD9PZV4"/>
<name>A0AAD9PZV4_ACRCE</name>
<dbReference type="Proteomes" id="UP001249851">
    <property type="component" value="Unassembled WGS sequence"/>
</dbReference>
<dbReference type="InterPro" id="IPR001878">
    <property type="entry name" value="Znf_CCHC"/>
</dbReference>
<dbReference type="GO" id="GO:0003676">
    <property type="term" value="F:nucleic acid binding"/>
    <property type="evidence" value="ECO:0007669"/>
    <property type="project" value="InterPro"/>
</dbReference>
<keyword evidence="1" id="KW-0862">Zinc</keyword>
<accession>A0AAD9PZV4</accession>
<evidence type="ECO:0000313" key="4">
    <source>
        <dbReference type="EMBL" id="KAK2552132.1"/>
    </source>
</evidence>
<sequence length="523" mass="59523">MAKALPHFPPFDISNEPGAKGPRWKKYITRFKNLMVAMNITDAARQRALLLHYVGEDTNEIFDTLPNTEAAEDENTLTKAIDALTVHFEDKKNIVFEEYQFRQARQEEDETIQAYHTRLKKLAQTCEFADVDREIKAQVIQHCTSTKLRRKGLNDPTVSLKDLLDYGRTLELTETRIIDLEQSDKAVNKLRHTTGTKRHFNSNTRDNHMKPNAVPKPTQGHKKHNDKKETEGKPRKSNSTCRNCGKKYPHDGGMLKCPAQGSECYNCGKFNHFAKYCMANLDKKTSPGLDTLIENPLDALVYANLAMIVKVTKMFLLSPYSIGNNHSKHPMFKVRVNDTWLDLLADSGSSINLLDCKSFNKLKPRPTLEPTNVKIYLYKSDDTLPILGKFTARVETTDTQTIEATFYVTEGTGGSILSWRTSEALELIKIARPLITPTSDDRVDQLVRQYDDLFHGLGKLKGRQVKIHIDETVQPVAQPHRRVPFHVRKQLEEQLEKDEQQGVIERVDGPTPLGITHRCCTQA</sequence>
<feature type="compositionally biased region" description="Basic residues" evidence="2">
    <location>
        <begin position="189"/>
        <end position="200"/>
    </location>
</feature>
<dbReference type="Gene3D" id="3.10.10.10">
    <property type="entry name" value="HIV Type 1 Reverse Transcriptase, subunit A, domain 1"/>
    <property type="match status" value="1"/>
</dbReference>
<reference evidence="4" key="2">
    <citation type="journal article" date="2023" name="Science">
        <title>Genomic signatures of disease resistance in endangered staghorn corals.</title>
        <authorList>
            <person name="Vollmer S.V."/>
            <person name="Selwyn J.D."/>
            <person name="Despard B.A."/>
            <person name="Roesel C.L."/>
        </authorList>
    </citation>
    <scope>NUCLEOTIDE SEQUENCE</scope>
    <source>
        <strain evidence="4">K2</strain>
    </source>
</reference>
<keyword evidence="1" id="KW-0863">Zinc-finger</keyword>
<gene>
    <name evidence="4" type="ORF">P5673_026889</name>
</gene>
<dbReference type="CDD" id="cd00303">
    <property type="entry name" value="retropepsin_like"/>
    <property type="match status" value="1"/>
</dbReference>
<dbReference type="GO" id="GO:0006508">
    <property type="term" value="P:proteolysis"/>
    <property type="evidence" value="ECO:0007669"/>
    <property type="project" value="InterPro"/>
</dbReference>
<dbReference type="InterPro" id="IPR001969">
    <property type="entry name" value="Aspartic_peptidase_AS"/>
</dbReference>
<dbReference type="GO" id="GO:0004190">
    <property type="term" value="F:aspartic-type endopeptidase activity"/>
    <property type="evidence" value="ECO:0007669"/>
    <property type="project" value="InterPro"/>
</dbReference>
<dbReference type="GO" id="GO:0008270">
    <property type="term" value="F:zinc ion binding"/>
    <property type="evidence" value="ECO:0007669"/>
    <property type="project" value="UniProtKB-KW"/>
</dbReference>
<comment type="caution">
    <text evidence="4">The sequence shown here is derived from an EMBL/GenBank/DDBJ whole genome shotgun (WGS) entry which is preliminary data.</text>
</comment>
<evidence type="ECO:0000256" key="2">
    <source>
        <dbReference type="SAM" id="MobiDB-lite"/>
    </source>
</evidence>
<organism evidence="4 5">
    <name type="scientific">Acropora cervicornis</name>
    <name type="common">Staghorn coral</name>
    <dbReference type="NCBI Taxonomy" id="6130"/>
    <lineage>
        <taxon>Eukaryota</taxon>
        <taxon>Metazoa</taxon>
        <taxon>Cnidaria</taxon>
        <taxon>Anthozoa</taxon>
        <taxon>Hexacorallia</taxon>
        <taxon>Scleractinia</taxon>
        <taxon>Astrocoeniina</taxon>
        <taxon>Acroporidae</taxon>
        <taxon>Acropora</taxon>
    </lineage>
</organism>
<dbReference type="EMBL" id="JARQWQ010000090">
    <property type="protein sequence ID" value="KAK2552132.1"/>
    <property type="molecule type" value="Genomic_DNA"/>
</dbReference>